<evidence type="ECO:0000313" key="6">
    <source>
        <dbReference type="EMBL" id="KAK9767662.1"/>
    </source>
</evidence>
<dbReference type="InterPro" id="IPR039551">
    <property type="entry name" value="Cho/carn_acyl_trans"/>
</dbReference>
<evidence type="ECO:0000256" key="1">
    <source>
        <dbReference type="ARBA" id="ARBA00005232"/>
    </source>
</evidence>
<dbReference type="Gene3D" id="3.30.559.10">
    <property type="entry name" value="Chloramphenicol acetyltransferase-like domain"/>
    <property type="match status" value="1"/>
</dbReference>
<accession>A0ABR2X1V6</accession>
<proteinExistence type="inferred from homology"/>
<keyword evidence="7" id="KW-1185">Reference proteome</keyword>
<dbReference type="Gene3D" id="3.30.559.70">
    <property type="entry name" value="Choline/Carnitine o-acyltransferase, domain 2"/>
    <property type="match status" value="1"/>
</dbReference>
<reference evidence="6 7" key="1">
    <citation type="submission" date="2023-04" db="EMBL/GenBank/DDBJ databases">
        <title>Genome of Basidiobolus ranarum AG-B5.</title>
        <authorList>
            <person name="Stajich J.E."/>
            <person name="Carter-House D."/>
            <person name="Gryganskyi A."/>
        </authorList>
    </citation>
    <scope>NUCLEOTIDE SEQUENCE [LARGE SCALE GENOMIC DNA]</scope>
    <source>
        <strain evidence="6 7">AG-B5</strain>
    </source>
</reference>
<evidence type="ECO:0000256" key="3">
    <source>
        <dbReference type="ARBA" id="ARBA00023315"/>
    </source>
</evidence>
<dbReference type="PANTHER" id="PTHR22589:SF107">
    <property type="entry name" value="CHOLINE_CARNITINE ACYLTRANSFERASE DOMAIN-CONTAINING PROTEIN"/>
    <property type="match status" value="1"/>
</dbReference>
<evidence type="ECO:0000256" key="4">
    <source>
        <dbReference type="RuleBase" id="RU003801"/>
    </source>
</evidence>
<dbReference type="SUPFAM" id="SSF52777">
    <property type="entry name" value="CoA-dependent acyltransferases"/>
    <property type="match status" value="2"/>
</dbReference>
<organism evidence="6 7">
    <name type="scientific">Basidiobolus ranarum</name>
    <dbReference type="NCBI Taxonomy" id="34480"/>
    <lineage>
        <taxon>Eukaryota</taxon>
        <taxon>Fungi</taxon>
        <taxon>Fungi incertae sedis</taxon>
        <taxon>Zoopagomycota</taxon>
        <taxon>Entomophthoromycotina</taxon>
        <taxon>Basidiobolomycetes</taxon>
        <taxon>Basidiobolales</taxon>
        <taxon>Basidiobolaceae</taxon>
        <taxon>Basidiobolus</taxon>
    </lineage>
</organism>
<name>A0ABR2X1V6_9FUNG</name>
<comment type="caution">
    <text evidence="6">The sequence shown here is derived from an EMBL/GenBank/DDBJ whole genome shotgun (WGS) entry which is preliminary data.</text>
</comment>
<dbReference type="PROSITE" id="PS00440">
    <property type="entry name" value="ACYLTRANSF_C_2"/>
    <property type="match status" value="1"/>
</dbReference>
<dbReference type="EMBL" id="JASJQH010000063">
    <property type="protein sequence ID" value="KAK9767662.1"/>
    <property type="molecule type" value="Genomic_DNA"/>
</dbReference>
<dbReference type="Pfam" id="PF00755">
    <property type="entry name" value="Carn_acyltransf"/>
    <property type="match status" value="1"/>
</dbReference>
<dbReference type="PROSITE" id="PS00439">
    <property type="entry name" value="ACYLTRANSF_C_1"/>
    <property type="match status" value="1"/>
</dbReference>
<dbReference type="InterPro" id="IPR000542">
    <property type="entry name" value="Carn_acyl_trans"/>
</dbReference>
<protein>
    <submittedName>
        <fullName evidence="6">Carnitine O-acetyltransferase mitochondrial</fullName>
        <ecNumber evidence="6">2.3.1.7</ecNumber>
    </submittedName>
</protein>
<dbReference type="EC" id="2.3.1.7" evidence="6"/>
<feature type="domain" description="Choline/carnitine acyltransferase" evidence="5">
    <location>
        <begin position="49"/>
        <end position="621"/>
    </location>
</feature>
<comment type="similarity">
    <text evidence="1 4">Belongs to the carnitine/choline acetyltransferase family.</text>
</comment>
<dbReference type="GO" id="GO:0004092">
    <property type="term" value="F:carnitine O-acetyltransferase activity"/>
    <property type="evidence" value="ECO:0007669"/>
    <property type="project" value="UniProtKB-EC"/>
</dbReference>
<dbReference type="PANTHER" id="PTHR22589">
    <property type="entry name" value="CARNITINE O-ACYLTRANSFERASE"/>
    <property type="match status" value="1"/>
</dbReference>
<keyword evidence="3 4" id="KW-0012">Acyltransferase</keyword>
<keyword evidence="2 4" id="KW-0808">Transferase</keyword>
<sequence length="637" mass="71852">MSVLALRSFSSNLLQAKRTSLRVLYPAYRTFVSLKTEGTFQNQENLPRLPIPDLHETADRYLRSLEPVLKNNEEFERAAQAVGAFVKPNGLGETLQKRLVTLEKNTEFSWLEDIWVNKAYLEYREPVLLNVNWWCTFNNPPQGIVETKKGSFSDAQIERASSFVKNVLEFNDLVNKQELPVDQLRKTPLCMNQYKRIFGTARIADATRDRLIYNYPATAKYIIVMAKDQFFKVNVLGENGQVVSTKQIKDQLHKVVDAVQNLPEEQASVGILTSEHRDVWGKIRNELSKSPENAQTFKNIDESLFVLCLDDIGPDGDADHAHHHIFHRGDAKNRWFDKPLQFIVANNGVAGVNGEHSPVDAAVPGGIFNYIVSRENEKDETDTSVELTPPEHLCWSVPDQVTDAIKEAESNAKKFIKSIQSLCLHYNNYGADWIKQIKVSPDAFVQMALQLAYYRQYGESCPTYETASTRAFAYGRTETVRVCSSDSVAFVEAFDDDSIDEREKLILFNKAIASHLEYMKAASGGKGVDRHLLGLRSVIETDAEREAATIFSDPSYIKSMYFKLSTSNMSPGDHFYGGFGAVVPEGYGVNYAIGKNNMKFSISSWRSCKETDSDVFRDTLNSSLTDLRRAADKLAQS</sequence>
<dbReference type="InterPro" id="IPR042231">
    <property type="entry name" value="Cho/carn_acyl_trans_2"/>
</dbReference>
<evidence type="ECO:0000313" key="7">
    <source>
        <dbReference type="Proteomes" id="UP001479436"/>
    </source>
</evidence>
<dbReference type="Proteomes" id="UP001479436">
    <property type="component" value="Unassembled WGS sequence"/>
</dbReference>
<gene>
    <name evidence="6" type="primary">CAT2_2</name>
    <name evidence="6" type="ORF">K7432_002384</name>
</gene>
<evidence type="ECO:0000259" key="5">
    <source>
        <dbReference type="Pfam" id="PF00755"/>
    </source>
</evidence>
<evidence type="ECO:0000256" key="2">
    <source>
        <dbReference type="ARBA" id="ARBA00022679"/>
    </source>
</evidence>
<dbReference type="InterPro" id="IPR023213">
    <property type="entry name" value="CAT-like_dom_sf"/>
</dbReference>